<sequence>MIYRLEHPLQRPHHQNKLHQMTQRPPCCILLLCGLPAAGKTSLLEKLREHSPPKIAVQCISYDDLIDSSQGEDWKLYRRKGHDSVIEAVNTIKRDEEKVLIVDDNLYYRSMRHTLYLLALNKTAVQRNRERISNRVPDEVIERMHSKLEPPDGTKYPWESNSFTLSTHSGSYSLAQRQPIDIGDIWLRVFDFWSQPLTSKTREERQEEEKMREKERERTLKDEAHQLDIMTRRIISETLKHVKSDKKEAAHTLKKLREDYMREKREEKSAADFLNLCRMTPITQMINGRGFPFLRRLSDDIMTGSIMSHGEAEFAFSRLEAIERLRHPISFKYFAAVTLNQTQFGFLTFFRHRLSGTSVWQIGVGVCTKGSNKFLDFFVHYKDTSHHSRSDDSRMEPSQLPFDLWTNILSFLSLPDLCAPCFSSKALCEAARRVIDSSILESSNWWRHKKTLPVANIKIVKWWVSNIRGPTRGEVLEAARRDQLELINFMGWDDTQLRSPDHTHPFVQRKTSPWNWEDILTESIGRGSKRTIVACLNRGEHITDEQSARIFKRVGKEGNLEMLRWMHEGKEVEGLPLAPPGLRLGSYLFYLLARSCARRGHRHVILWLKEIGQLEGSGSGMYEAAGGAGRMDMITWMEENDISCTYISLADFVGSFELFQWALNNSQMVNNGTIYLRAINRGGCADVMRWCYENEQCPFTRDAYSFWVYHDNVEAYQLAIDHGYLTSNTIVNINSVGDYFPLIRWFHTKEMVINNLVTSAITADRLDILQWA</sequence>
<dbReference type="InterPro" id="IPR013641">
    <property type="entry name" value="KTI12/PSTK"/>
</dbReference>
<keyword evidence="6" id="KW-1185">Reference proteome</keyword>
<organism evidence="5 6">
    <name type="scientific">Planoprotostelium fungivorum</name>
    <dbReference type="NCBI Taxonomy" id="1890364"/>
    <lineage>
        <taxon>Eukaryota</taxon>
        <taxon>Amoebozoa</taxon>
        <taxon>Evosea</taxon>
        <taxon>Variosea</taxon>
        <taxon>Cavosteliida</taxon>
        <taxon>Cavosteliaceae</taxon>
        <taxon>Planoprotostelium</taxon>
    </lineage>
</organism>
<evidence type="ECO:0000259" key="4">
    <source>
        <dbReference type="Pfam" id="PF00646"/>
    </source>
</evidence>
<gene>
    <name evidence="5" type="ORF">PROFUN_16067</name>
</gene>
<name>A0A2P6MS87_9EUKA</name>
<evidence type="ECO:0000313" key="6">
    <source>
        <dbReference type="Proteomes" id="UP000241769"/>
    </source>
</evidence>
<dbReference type="InterPro" id="IPR036047">
    <property type="entry name" value="F-box-like_dom_sf"/>
</dbReference>
<keyword evidence="2" id="KW-0067">ATP-binding</keyword>
<dbReference type="InParanoid" id="A0A2P6MS87"/>
<feature type="region of interest" description="Disordered" evidence="3">
    <location>
        <begin position="200"/>
        <end position="219"/>
    </location>
</feature>
<dbReference type="Proteomes" id="UP000241769">
    <property type="component" value="Unassembled WGS sequence"/>
</dbReference>
<comment type="caution">
    <text evidence="5">The sequence shown here is derived from an EMBL/GenBank/DDBJ whole genome shotgun (WGS) entry which is preliminary data.</text>
</comment>
<dbReference type="GO" id="GO:0005524">
    <property type="term" value="F:ATP binding"/>
    <property type="evidence" value="ECO:0007669"/>
    <property type="project" value="UniProtKB-KW"/>
</dbReference>
<evidence type="ECO:0000256" key="3">
    <source>
        <dbReference type="SAM" id="MobiDB-lite"/>
    </source>
</evidence>
<dbReference type="SUPFAM" id="SSF81383">
    <property type="entry name" value="F-box domain"/>
    <property type="match status" value="1"/>
</dbReference>
<dbReference type="PANTHER" id="PTHR20873">
    <property type="entry name" value="L-SERYL-TRNA(SEC) KINASE"/>
    <property type="match status" value="1"/>
</dbReference>
<dbReference type="OrthoDB" id="9972657at2759"/>
<evidence type="ECO:0000313" key="5">
    <source>
        <dbReference type="EMBL" id="PRP74572.1"/>
    </source>
</evidence>
<feature type="non-terminal residue" evidence="5">
    <location>
        <position position="772"/>
    </location>
</feature>
<feature type="domain" description="F-box" evidence="4">
    <location>
        <begin position="398"/>
        <end position="433"/>
    </location>
</feature>
<dbReference type="Pfam" id="PF08433">
    <property type="entry name" value="KTI12"/>
    <property type="match status" value="1"/>
</dbReference>
<evidence type="ECO:0000256" key="1">
    <source>
        <dbReference type="ARBA" id="ARBA00022741"/>
    </source>
</evidence>
<proteinExistence type="predicted"/>
<dbReference type="PANTHER" id="PTHR20873:SF0">
    <property type="entry name" value="L-SERYL-TRNA(SEC) KINASE"/>
    <property type="match status" value="1"/>
</dbReference>
<accession>A0A2P6MS87</accession>
<dbReference type="STRING" id="1890364.A0A2P6MS87"/>
<dbReference type="InterPro" id="IPR052648">
    <property type="entry name" value="Ser-tRNA(Sec)_kinase"/>
</dbReference>
<dbReference type="AlphaFoldDB" id="A0A2P6MS87"/>
<evidence type="ECO:0000256" key="2">
    <source>
        <dbReference type="ARBA" id="ARBA00022840"/>
    </source>
</evidence>
<protein>
    <recommendedName>
        <fullName evidence="4">F-box domain-containing protein</fullName>
    </recommendedName>
</protein>
<dbReference type="CDD" id="cd09917">
    <property type="entry name" value="F-box_SF"/>
    <property type="match status" value="1"/>
</dbReference>
<keyword evidence="1" id="KW-0547">Nucleotide-binding</keyword>
<reference evidence="5 6" key="1">
    <citation type="journal article" date="2018" name="Genome Biol. Evol.">
        <title>Multiple Roots of Fruiting Body Formation in Amoebozoa.</title>
        <authorList>
            <person name="Hillmann F."/>
            <person name="Forbes G."/>
            <person name="Novohradska S."/>
            <person name="Ferling I."/>
            <person name="Riege K."/>
            <person name="Groth M."/>
            <person name="Westermann M."/>
            <person name="Marz M."/>
            <person name="Spaller T."/>
            <person name="Winckler T."/>
            <person name="Schaap P."/>
            <person name="Glockner G."/>
        </authorList>
    </citation>
    <scope>NUCLEOTIDE SEQUENCE [LARGE SCALE GENOMIC DNA]</scope>
    <source>
        <strain evidence="5 6">Jena</strain>
    </source>
</reference>
<dbReference type="Gene3D" id="3.40.50.300">
    <property type="entry name" value="P-loop containing nucleotide triphosphate hydrolases"/>
    <property type="match status" value="1"/>
</dbReference>
<dbReference type="GO" id="GO:0000049">
    <property type="term" value="F:tRNA binding"/>
    <property type="evidence" value="ECO:0007669"/>
    <property type="project" value="TreeGrafter"/>
</dbReference>
<dbReference type="InterPro" id="IPR001810">
    <property type="entry name" value="F-box_dom"/>
</dbReference>
<dbReference type="Pfam" id="PF00646">
    <property type="entry name" value="F-box"/>
    <property type="match status" value="1"/>
</dbReference>
<dbReference type="GO" id="GO:0016301">
    <property type="term" value="F:kinase activity"/>
    <property type="evidence" value="ECO:0007669"/>
    <property type="project" value="TreeGrafter"/>
</dbReference>
<dbReference type="EMBL" id="MDYQ01000453">
    <property type="protein sequence ID" value="PRP74572.1"/>
    <property type="molecule type" value="Genomic_DNA"/>
</dbReference>
<dbReference type="InterPro" id="IPR027417">
    <property type="entry name" value="P-loop_NTPase"/>
</dbReference>
<dbReference type="SUPFAM" id="SSF52540">
    <property type="entry name" value="P-loop containing nucleoside triphosphate hydrolases"/>
    <property type="match status" value="1"/>
</dbReference>